<proteinExistence type="inferred from homology"/>
<dbReference type="Proteomes" id="UP000029558">
    <property type="component" value="Chromosome"/>
</dbReference>
<dbReference type="PANTHER" id="PTHR37483:SF1">
    <property type="entry name" value="UPF0125 PROTEIN RATB"/>
    <property type="match status" value="1"/>
</dbReference>
<comment type="similarity">
    <text evidence="1 2">Belongs to the UPF0125 (RnfH) family.</text>
</comment>
<evidence type="ECO:0000313" key="4">
    <source>
        <dbReference type="Proteomes" id="UP000029558"/>
    </source>
</evidence>
<reference evidence="3 4" key="1">
    <citation type="journal article" date="2014" name="Genome Announc.">
        <title>Comparative Genome Analysis of Two Isolates of the Fish Pathogen Piscirickettsia salmonis from Different Hosts Reveals Major Differences in Virulence-Associated Secretion Systems.</title>
        <authorList>
            <person name="Bohle H."/>
            <person name="Henriquez P."/>
            <person name="Grothusen H."/>
            <person name="Navas E."/>
            <person name="Sandoval A."/>
            <person name="Bustamante F."/>
            <person name="Bustos P."/>
            <person name="Mancilla M."/>
        </authorList>
    </citation>
    <scope>NUCLEOTIDE SEQUENCE [LARGE SCALE GENOMIC DNA]</scope>
    <source>
        <strain evidence="4">B1-32597</strain>
    </source>
</reference>
<dbReference type="HAMAP" id="MF_00460">
    <property type="entry name" value="UPF0125_RnfH"/>
    <property type="match status" value="1"/>
</dbReference>
<dbReference type="InterPro" id="IPR016155">
    <property type="entry name" value="Mopterin_synth/thiamin_S_b"/>
</dbReference>
<dbReference type="PANTHER" id="PTHR37483">
    <property type="entry name" value="UPF0125 PROTEIN RATB"/>
    <property type="match status" value="1"/>
</dbReference>
<sequence length="92" mass="10505">MNVEVVYGASTDEQELIKLDLENSQTTVLMALEQSGVLVKHQLAADTLECGVWNRQVKLDHLLQEGDRVEIYRALLIDPKEARRLRAAKWQC</sequence>
<dbReference type="SUPFAM" id="SSF54285">
    <property type="entry name" value="MoaD/ThiS"/>
    <property type="match status" value="1"/>
</dbReference>
<accession>A0A1L6TF51</accession>
<evidence type="ECO:0000256" key="1">
    <source>
        <dbReference type="ARBA" id="ARBA00010645"/>
    </source>
</evidence>
<dbReference type="OrthoDB" id="9796575at2"/>
<name>A0A1L6TF51_PISSA</name>
<dbReference type="InterPro" id="IPR005346">
    <property type="entry name" value="RnfH"/>
</dbReference>
<evidence type="ECO:0000256" key="2">
    <source>
        <dbReference type="HAMAP-Rule" id="MF_00460"/>
    </source>
</evidence>
<dbReference type="Pfam" id="PF03658">
    <property type="entry name" value="Ub-RnfH"/>
    <property type="match status" value="1"/>
</dbReference>
<evidence type="ECO:0000313" key="3">
    <source>
        <dbReference type="EMBL" id="ALB24054.1"/>
    </source>
</evidence>
<dbReference type="Gene3D" id="3.10.20.280">
    <property type="entry name" value="RnfH-like"/>
    <property type="match status" value="1"/>
</dbReference>
<dbReference type="AlphaFoldDB" id="A0A1L6TF51"/>
<protein>
    <recommendedName>
        <fullName evidence="2">UPF0125 protein KU39_2879</fullName>
    </recommendedName>
</protein>
<gene>
    <name evidence="3" type="primary">rnfH</name>
    <name evidence="3" type="ORF">KU39_2879</name>
</gene>
<dbReference type="InterPro" id="IPR037021">
    <property type="entry name" value="RnfH_sf"/>
</dbReference>
<dbReference type="RefSeq" id="WP_017378068.1">
    <property type="nucleotide sequence ID" value="NZ_CP012508.1"/>
</dbReference>
<dbReference type="EMBL" id="CP012508">
    <property type="protein sequence ID" value="ALB24054.1"/>
    <property type="molecule type" value="Genomic_DNA"/>
</dbReference>
<organism evidence="3 4">
    <name type="scientific">Piscirickettsia salmonis</name>
    <dbReference type="NCBI Taxonomy" id="1238"/>
    <lineage>
        <taxon>Bacteria</taxon>
        <taxon>Pseudomonadati</taxon>
        <taxon>Pseudomonadota</taxon>
        <taxon>Gammaproteobacteria</taxon>
        <taxon>Thiotrichales</taxon>
        <taxon>Piscirickettsiaceae</taxon>
        <taxon>Piscirickettsia</taxon>
    </lineage>
</organism>
<dbReference type="NCBIfam" id="NF002490">
    <property type="entry name" value="PRK01777.1"/>
    <property type="match status" value="1"/>
</dbReference>